<dbReference type="InterPro" id="IPR000160">
    <property type="entry name" value="GGDEF_dom"/>
</dbReference>
<dbReference type="GO" id="GO:0005886">
    <property type="term" value="C:plasma membrane"/>
    <property type="evidence" value="ECO:0007669"/>
    <property type="project" value="TreeGrafter"/>
</dbReference>
<dbReference type="GO" id="GO:1902201">
    <property type="term" value="P:negative regulation of bacterial-type flagellum-dependent cell motility"/>
    <property type="evidence" value="ECO:0007669"/>
    <property type="project" value="TreeGrafter"/>
</dbReference>
<accession>A0A975ASB7</accession>
<dbReference type="CDD" id="cd01949">
    <property type="entry name" value="GGDEF"/>
    <property type="match status" value="1"/>
</dbReference>
<dbReference type="KEGG" id="lsf:I8J32_002205"/>
<name>A0A975ASB7_9GAMM</name>
<evidence type="ECO:0000256" key="1">
    <source>
        <dbReference type="ARBA" id="ARBA00001946"/>
    </source>
</evidence>
<dbReference type="Proteomes" id="UP000639274">
    <property type="component" value="Chromosome"/>
</dbReference>
<evidence type="ECO:0000313" key="8">
    <source>
        <dbReference type="EMBL" id="QSX78769.1"/>
    </source>
</evidence>
<proteinExistence type="predicted"/>
<feature type="coiled-coil region" evidence="4">
    <location>
        <begin position="360"/>
        <end position="387"/>
    </location>
</feature>
<feature type="chain" id="PRO_5037079722" description="diguanylate cyclase" evidence="6">
    <location>
        <begin position="25"/>
        <end position="590"/>
    </location>
</feature>
<dbReference type="EC" id="2.7.7.65" evidence="2"/>
<evidence type="ECO:0000256" key="2">
    <source>
        <dbReference type="ARBA" id="ARBA00012528"/>
    </source>
</evidence>
<dbReference type="InterPro" id="IPR043128">
    <property type="entry name" value="Rev_trsase/Diguanyl_cyclase"/>
</dbReference>
<evidence type="ECO:0000313" key="9">
    <source>
        <dbReference type="Proteomes" id="UP000639274"/>
    </source>
</evidence>
<feature type="signal peptide" evidence="6">
    <location>
        <begin position="1"/>
        <end position="24"/>
    </location>
</feature>
<reference evidence="8 9" key="1">
    <citation type="submission" date="2021-03" db="EMBL/GenBank/DDBJ databases">
        <title>Lysobacter sp. nov. isolated from soil of gangwondo yeongwol, south Korea.</title>
        <authorList>
            <person name="Kim K.R."/>
            <person name="Kim K.H."/>
            <person name="Jeon C.O."/>
        </authorList>
    </citation>
    <scope>NUCLEOTIDE SEQUENCE [LARGE SCALE GENOMIC DNA]</scope>
    <source>
        <strain evidence="8 9">R19</strain>
    </source>
</reference>
<evidence type="ECO:0000256" key="5">
    <source>
        <dbReference type="SAM" id="Phobius"/>
    </source>
</evidence>
<dbReference type="Gene3D" id="3.30.70.270">
    <property type="match status" value="1"/>
</dbReference>
<organism evidence="8 9">
    <name type="scientific">Agrilutibacter solisilvae</name>
    <dbReference type="NCBI Taxonomy" id="2763317"/>
    <lineage>
        <taxon>Bacteria</taxon>
        <taxon>Pseudomonadati</taxon>
        <taxon>Pseudomonadota</taxon>
        <taxon>Gammaproteobacteria</taxon>
        <taxon>Lysobacterales</taxon>
        <taxon>Lysobacteraceae</taxon>
        <taxon>Agrilutibacter</taxon>
    </lineage>
</organism>
<keyword evidence="5" id="KW-0812">Transmembrane</keyword>
<dbReference type="SMART" id="SM00267">
    <property type="entry name" value="GGDEF"/>
    <property type="match status" value="1"/>
</dbReference>
<keyword evidence="6" id="KW-0732">Signal</keyword>
<keyword evidence="5" id="KW-1133">Transmembrane helix</keyword>
<dbReference type="RefSeq" id="WP_200615469.1">
    <property type="nucleotide sequence ID" value="NZ_CP071518.1"/>
</dbReference>
<keyword evidence="5" id="KW-0472">Membrane</keyword>
<dbReference type="InterPro" id="IPR029787">
    <property type="entry name" value="Nucleotide_cyclase"/>
</dbReference>
<gene>
    <name evidence="8" type="ORF">I8J32_002205</name>
</gene>
<dbReference type="PANTHER" id="PTHR45138">
    <property type="entry name" value="REGULATORY COMPONENTS OF SENSORY TRANSDUCTION SYSTEM"/>
    <property type="match status" value="1"/>
</dbReference>
<dbReference type="AlphaFoldDB" id="A0A975ASB7"/>
<dbReference type="GO" id="GO:0043709">
    <property type="term" value="P:cell adhesion involved in single-species biofilm formation"/>
    <property type="evidence" value="ECO:0007669"/>
    <property type="project" value="TreeGrafter"/>
</dbReference>
<dbReference type="EMBL" id="CP071518">
    <property type="protein sequence ID" value="QSX78769.1"/>
    <property type="molecule type" value="Genomic_DNA"/>
</dbReference>
<evidence type="ECO:0000256" key="4">
    <source>
        <dbReference type="SAM" id="Coils"/>
    </source>
</evidence>
<dbReference type="FunFam" id="3.30.70.270:FF:000001">
    <property type="entry name" value="Diguanylate cyclase domain protein"/>
    <property type="match status" value="1"/>
</dbReference>
<protein>
    <recommendedName>
        <fullName evidence="2">diguanylate cyclase</fullName>
        <ecNumber evidence="2">2.7.7.65</ecNumber>
    </recommendedName>
</protein>
<dbReference type="PANTHER" id="PTHR45138:SF9">
    <property type="entry name" value="DIGUANYLATE CYCLASE DGCM-RELATED"/>
    <property type="match status" value="1"/>
</dbReference>
<comment type="catalytic activity">
    <reaction evidence="3">
        <text>2 GTP = 3',3'-c-di-GMP + 2 diphosphate</text>
        <dbReference type="Rhea" id="RHEA:24898"/>
        <dbReference type="ChEBI" id="CHEBI:33019"/>
        <dbReference type="ChEBI" id="CHEBI:37565"/>
        <dbReference type="ChEBI" id="CHEBI:58805"/>
        <dbReference type="EC" id="2.7.7.65"/>
    </reaction>
</comment>
<dbReference type="SUPFAM" id="SSF55073">
    <property type="entry name" value="Nucleotide cyclase"/>
    <property type="match status" value="1"/>
</dbReference>
<dbReference type="InterPro" id="IPR050469">
    <property type="entry name" value="Diguanylate_Cyclase"/>
</dbReference>
<dbReference type="PROSITE" id="PS50887">
    <property type="entry name" value="GGDEF"/>
    <property type="match status" value="1"/>
</dbReference>
<evidence type="ECO:0000256" key="6">
    <source>
        <dbReference type="SAM" id="SignalP"/>
    </source>
</evidence>
<feature type="domain" description="GGDEF" evidence="7">
    <location>
        <begin position="444"/>
        <end position="577"/>
    </location>
</feature>
<evidence type="ECO:0000256" key="3">
    <source>
        <dbReference type="ARBA" id="ARBA00034247"/>
    </source>
</evidence>
<sequence>MSARLLGLALLATVLLAVPRTGGAASQFDVLLDRADAVRSSDPASFQKRLAQLNALIAQASPAQRDRLAYLNAYSQAYAGHFDVAIAQAQRLIETTEDVSLQYRAGALIVNSHAAMRQFVEGLRQLEQMLPLADKVGDPDLRQQGLAVAAVLYNQIGQYELGLRYADQILAAPTSGRAECYAGMLKLEASLHLGVLGEEDAPVMQVIERCRVQHEAVWTNLSRAILARKWAARGERRKAAALLQEHAAEVAATRYPRLIGEIESLQAEFMLAEGDVDGAERHARASIAQSSGMANSLPLVMAHRTLYDIAARRNDPVAALHHYRNYAESDKAYLNDVKARELSYQIVRQETLQKNQQIELLNRRNEVLELEKRVDRAAARNTQLIAALLATLLAFIGYFAYKTKRMQMSFRRLAETDALTGISNRHHFTRQAEEALAFCARSGQDVGLIMFDLDHFKQINDLYGHVTGDFVLRQVAQACRACCRRNDRIGRIGGEEFAILLIGADLAAATRMAQVCCEKIAAVDTQGSGHTFGVSASFGVTTASLSGYDLTRLLSHADGMLYCSKREGRNRVSVYCAGQPEEGAELARTA</sequence>
<keyword evidence="4" id="KW-0175">Coiled coil</keyword>
<dbReference type="Pfam" id="PF00990">
    <property type="entry name" value="GGDEF"/>
    <property type="match status" value="1"/>
</dbReference>
<dbReference type="NCBIfam" id="TIGR00254">
    <property type="entry name" value="GGDEF"/>
    <property type="match status" value="1"/>
</dbReference>
<dbReference type="GO" id="GO:0052621">
    <property type="term" value="F:diguanylate cyclase activity"/>
    <property type="evidence" value="ECO:0007669"/>
    <property type="project" value="UniProtKB-EC"/>
</dbReference>
<evidence type="ECO:0000259" key="7">
    <source>
        <dbReference type="PROSITE" id="PS50887"/>
    </source>
</evidence>
<comment type="cofactor">
    <cofactor evidence="1">
        <name>Mg(2+)</name>
        <dbReference type="ChEBI" id="CHEBI:18420"/>
    </cofactor>
</comment>
<feature type="transmembrane region" description="Helical" evidence="5">
    <location>
        <begin position="384"/>
        <end position="401"/>
    </location>
</feature>
<keyword evidence="9" id="KW-1185">Reference proteome</keyword>